<dbReference type="InterPro" id="IPR059233">
    <property type="entry name" value="MobB_NdrA/B/Cbk1"/>
</dbReference>
<dbReference type="InterPro" id="IPR017441">
    <property type="entry name" value="Protein_kinase_ATP_BS"/>
</dbReference>
<keyword evidence="6 15" id="KW-0418">Kinase</keyword>
<evidence type="ECO:0000256" key="10">
    <source>
        <dbReference type="ARBA" id="ARBA00048679"/>
    </source>
</evidence>
<keyword evidence="5 11" id="KW-0547">Nucleotide-binding</keyword>
<evidence type="ECO:0000256" key="11">
    <source>
        <dbReference type="PROSITE-ProRule" id="PRU10141"/>
    </source>
</evidence>
<evidence type="ECO:0000256" key="3">
    <source>
        <dbReference type="ARBA" id="ARBA00022553"/>
    </source>
</evidence>
<dbReference type="SUPFAM" id="SSF56112">
    <property type="entry name" value="Protein kinase-like (PK-like)"/>
    <property type="match status" value="1"/>
</dbReference>
<evidence type="ECO:0000313" key="15">
    <source>
        <dbReference type="EMBL" id="ORY89478.1"/>
    </source>
</evidence>
<dbReference type="STRING" id="106004.A0A1Y2FZB7"/>
<comment type="caution">
    <text evidence="15">The sequence shown here is derived from an EMBL/GenBank/DDBJ whole genome shotgun (WGS) entry which is preliminary data.</text>
</comment>
<evidence type="ECO:0000256" key="7">
    <source>
        <dbReference type="ARBA" id="ARBA00022840"/>
    </source>
</evidence>
<feature type="non-terminal residue" evidence="15">
    <location>
        <position position="1"/>
    </location>
</feature>
<dbReference type="SMART" id="SM00220">
    <property type="entry name" value="S_TKc"/>
    <property type="match status" value="1"/>
</dbReference>
<dbReference type="GO" id="GO:0005856">
    <property type="term" value="C:cytoskeleton"/>
    <property type="evidence" value="ECO:0007669"/>
    <property type="project" value="TreeGrafter"/>
</dbReference>
<proteinExistence type="inferred from homology"/>
<keyword evidence="2" id="KW-0723">Serine/threonine-protein kinase</keyword>
<dbReference type="PROSITE" id="PS51285">
    <property type="entry name" value="AGC_KINASE_CTER"/>
    <property type="match status" value="1"/>
</dbReference>
<protein>
    <recommendedName>
        <fullName evidence="1">non-specific serine/threonine protein kinase</fullName>
        <ecNumber evidence="1">2.7.11.1</ecNumber>
    </recommendedName>
</protein>
<evidence type="ECO:0000256" key="2">
    <source>
        <dbReference type="ARBA" id="ARBA00022527"/>
    </source>
</evidence>
<evidence type="ECO:0000313" key="16">
    <source>
        <dbReference type="Proteomes" id="UP000193467"/>
    </source>
</evidence>
<dbReference type="AlphaFoldDB" id="A0A1Y2FZB7"/>
<evidence type="ECO:0000256" key="6">
    <source>
        <dbReference type="ARBA" id="ARBA00022777"/>
    </source>
</evidence>
<keyword evidence="16" id="KW-1185">Reference proteome</keyword>
<dbReference type="Proteomes" id="UP000193467">
    <property type="component" value="Unassembled WGS sequence"/>
</dbReference>
<evidence type="ECO:0000256" key="1">
    <source>
        <dbReference type="ARBA" id="ARBA00012513"/>
    </source>
</evidence>
<evidence type="ECO:0000256" key="12">
    <source>
        <dbReference type="SAM" id="MobiDB-lite"/>
    </source>
</evidence>
<keyword evidence="4" id="KW-0808">Transferase</keyword>
<dbReference type="FunFam" id="3.30.200.20:FF:000192">
    <property type="entry name" value="Serine/threonine-protein kinase cot-1"/>
    <property type="match status" value="1"/>
</dbReference>
<evidence type="ECO:0000256" key="9">
    <source>
        <dbReference type="ARBA" id="ARBA00047899"/>
    </source>
</evidence>
<dbReference type="EMBL" id="MCGR01000006">
    <property type="protein sequence ID" value="ORY89478.1"/>
    <property type="molecule type" value="Genomic_DNA"/>
</dbReference>
<evidence type="ECO:0000256" key="8">
    <source>
        <dbReference type="ARBA" id="ARBA00038271"/>
    </source>
</evidence>
<dbReference type="InterPro" id="IPR000719">
    <property type="entry name" value="Prot_kinase_dom"/>
</dbReference>
<dbReference type="Gene3D" id="3.30.200.20">
    <property type="entry name" value="Phosphorylase Kinase, domain 1"/>
    <property type="match status" value="1"/>
</dbReference>
<dbReference type="CDD" id="cd05573">
    <property type="entry name" value="STKc_ROCK_NDR_like"/>
    <property type="match status" value="1"/>
</dbReference>
<feature type="domain" description="AGC-kinase C-terminal" evidence="14">
    <location>
        <begin position="587"/>
        <end position="667"/>
    </location>
</feature>
<dbReference type="Pfam" id="PF00069">
    <property type="entry name" value="Pkinase"/>
    <property type="match status" value="2"/>
</dbReference>
<evidence type="ECO:0000259" key="13">
    <source>
        <dbReference type="PROSITE" id="PS50011"/>
    </source>
</evidence>
<comment type="catalytic activity">
    <reaction evidence="9">
        <text>L-threonyl-[protein] + ATP = O-phospho-L-threonyl-[protein] + ADP + H(+)</text>
        <dbReference type="Rhea" id="RHEA:46608"/>
        <dbReference type="Rhea" id="RHEA-COMP:11060"/>
        <dbReference type="Rhea" id="RHEA-COMP:11605"/>
        <dbReference type="ChEBI" id="CHEBI:15378"/>
        <dbReference type="ChEBI" id="CHEBI:30013"/>
        <dbReference type="ChEBI" id="CHEBI:30616"/>
        <dbReference type="ChEBI" id="CHEBI:61977"/>
        <dbReference type="ChEBI" id="CHEBI:456216"/>
        <dbReference type="EC" id="2.7.11.1"/>
    </reaction>
</comment>
<dbReference type="InterPro" id="IPR050839">
    <property type="entry name" value="Rho-assoc_Ser/Thr_Kinase"/>
</dbReference>
<evidence type="ECO:0000259" key="14">
    <source>
        <dbReference type="PROSITE" id="PS51285"/>
    </source>
</evidence>
<keyword evidence="7 11" id="KW-0067">ATP-binding</keyword>
<dbReference type="InterPro" id="IPR011009">
    <property type="entry name" value="Kinase-like_dom_sf"/>
</dbReference>
<feature type="domain" description="Protein kinase" evidence="13">
    <location>
        <begin position="232"/>
        <end position="586"/>
    </location>
</feature>
<dbReference type="GO" id="GO:0005524">
    <property type="term" value="F:ATP binding"/>
    <property type="evidence" value="ECO:0007669"/>
    <property type="project" value="UniProtKB-UniRule"/>
</dbReference>
<dbReference type="GO" id="GO:0004674">
    <property type="term" value="F:protein serine/threonine kinase activity"/>
    <property type="evidence" value="ECO:0007669"/>
    <property type="project" value="UniProtKB-KW"/>
</dbReference>
<dbReference type="OrthoDB" id="3638488at2759"/>
<reference evidence="15 16" key="1">
    <citation type="submission" date="2016-07" db="EMBL/GenBank/DDBJ databases">
        <title>Pervasive Adenine N6-methylation of Active Genes in Fungi.</title>
        <authorList>
            <consortium name="DOE Joint Genome Institute"/>
            <person name="Mondo S.J."/>
            <person name="Dannebaum R.O."/>
            <person name="Kuo R.C."/>
            <person name="Labutti K."/>
            <person name="Haridas S."/>
            <person name="Kuo A."/>
            <person name="Salamov A."/>
            <person name="Ahrendt S.R."/>
            <person name="Lipzen A."/>
            <person name="Sullivan W."/>
            <person name="Andreopoulos W.B."/>
            <person name="Clum A."/>
            <person name="Lindquist E."/>
            <person name="Daum C."/>
            <person name="Ramamoorthy G.K."/>
            <person name="Gryganskyi A."/>
            <person name="Culley D."/>
            <person name="Magnuson J.K."/>
            <person name="James T.Y."/>
            <person name="O'Malley M.A."/>
            <person name="Stajich J.E."/>
            <person name="Spatafora J.W."/>
            <person name="Visel A."/>
            <person name="Grigoriev I.V."/>
        </authorList>
    </citation>
    <scope>NUCLEOTIDE SEQUENCE [LARGE SCALE GENOMIC DNA]</scope>
    <source>
        <strain evidence="15 16">62-1032</strain>
    </source>
</reference>
<dbReference type="PROSITE" id="PS00107">
    <property type="entry name" value="PROTEIN_KINASE_ATP"/>
    <property type="match status" value="1"/>
</dbReference>
<dbReference type="InterPro" id="IPR000961">
    <property type="entry name" value="AGC-kinase_C"/>
</dbReference>
<dbReference type="GO" id="GO:0005737">
    <property type="term" value="C:cytoplasm"/>
    <property type="evidence" value="ECO:0007669"/>
    <property type="project" value="TreeGrafter"/>
</dbReference>
<dbReference type="PROSITE" id="PS50011">
    <property type="entry name" value="PROTEIN_KINASE_DOM"/>
    <property type="match status" value="1"/>
</dbReference>
<gene>
    <name evidence="15" type="ORF">BCR35DRAFT_262301</name>
</gene>
<dbReference type="Gene3D" id="1.10.510.10">
    <property type="entry name" value="Transferase(Phosphotransferase) domain 1"/>
    <property type="match status" value="2"/>
</dbReference>
<dbReference type="CDD" id="cd21742">
    <property type="entry name" value="MobB_NDR_LATS-like"/>
    <property type="match status" value="1"/>
</dbReference>
<dbReference type="GO" id="GO:0031032">
    <property type="term" value="P:actomyosin structure organization"/>
    <property type="evidence" value="ECO:0007669"/>
    <property type="project" value="TreeGrafter"/>
</dbReference>
<comment type="similarity">
    <text evidence="8">Belongs to the protein kinase superfamily. STE Ser/Thr protein kinase family. COT1 subfamily.</text>
</comment>
<accession>A0A1Y2FZB7</accession>
<sequence>ALKKKKRVSVDMVGRPKGFQHLVHASDHEQAEELLRRWHQDGVGKLGRPNWAAPIKEAARARVRARGIAEVQAHRDDEATSPVLQVTNGMSTISSSTVGAVEDEAQRMFKPLPTSVESPPPASPSSDRTITATDGHGALSEQTDSPFGLPHNFVPSLTTIEKAVSTKIFFETKYHEILRKPRSRDQRKALLEAELSRLQMTDQQRNTVRAAWALSETEYLREVRSKVGVGSFVKLKTIGHGAFGVVSLVKERGTGELYAMKQLRKADMLRKGQEGHVRAERDLLATASTSTRWTVRLAYSFQDVDHLYLVMTFMSGGDLLTLLIDRDTFPEEMARFYIAEMVLAISETHRVLGAIHRDIKPDNFLFDSRGHIAISDFGLATDFHWAHDGAYFDQQRRELLYKHGIDLEGEGGRRAPATPRFDEERLLNGALEGEDKPGSVLTWRDKNRRRLAYSVVGTNNYMAADVLRGYGYDQSCDWWSLGVIMYEMLFGYPPFVSKSRQLTRQKIMTWKTSLRFPAKPRISREAQDLISSLICEREDRLGSRGTTAGASRPNSIVMNQRRSGFLAGTPAAPTSGVQADGAHPWFKGIDFATIHLQTPPFVPDLASKDDTRYFENPLPPPEIAPGVPAPDSTRDPMLRNAEQGAALLEVRKGLAFQVSRPSLLGLT</sequence>
<evidence type="ECO:0000256" key="4">
    <source>
        <dbReference type="ARBA" id="ARBA00022679"/>
    </source>
</evidence>
<dbReference type="EC" id="2.7.11.1" evidence="1"/>
<dbReference type="PANTHER" id="PTHR22988:SF71">
    <property type="entry name" value="CITRON RHO-INTERACTING KINASE"/>
    <property type="match status" value="1"/>
</dbReference>
<comment type="catalytic activity">
    <reaction evidence="10">
        <text>L-seryl-[protein] + ATP = O-phospho-L-seryl-[protein] + ADP + H(+)</text>
        <dbReference type="Rhea" id="RHEA:17989"/>
        <dbReference type="Rhea" id="RHEA-COMP:9863"/>
        <dbReference type="Rhea" id="RHEA-COMP:11604"/>
        <dbReference type="ChEBI" id="CHEBI:15378"/>
        <dbReference type="ChEBI" id="CHEBI:29999"/>
        <dbReference type="ChEBI" id="CHEBI:30616"/>
        <dbReference type="ChEBI" id="CHEBI:83421"/>
        <dbReference type="ChEBI" id="CHEBI:456216"/>
        <dbReference type="EC" id="2.7.11.1"/>
    </reaction>
</comment>
<feature type="binding site" evidence="11">
    <location>
        <position position="261"/>
    </location>
    <ligand>
        <name>ATP</name>
        <dbReference type="ChEBI" id="CHEBI:30616"/>
    </ligand>
</feature>
<organism evidence="15 16">
    <name type="scientific">Leucosporidium creatinivorum</name>
    <dbReference type="NCBI Taxonomy" id="106004"/>
    <lineage>
        <taxon>Eukaryota</taxon>
        <taxon>Fungi</taxon>
        <taxon>Dikarya</taxon>
        <taxon>Basidiomycota</taxon>
        <taxon>Pucciniomycotina</taxon>
        <taxon>Microbotryomycetes</taxon>
        <taxon>Leucosporidiales</taxon>
        <taxon>Leucosporidium</taxon>
    </lineage>
</organism>
<keyword evidence="3" id="KW-0597">Phosphoprotein</keyword>
<feature type="region of interest" description="Disordered" evidence="12">
    <location>
        <begin position="111"/>
        <end position="147"/>
    </location>
</feature>
<evidence type="ECO:0000256" key="5">
    <source>
        <dbReference type="ARBA" id="ARBA00022741"/>
    </source>
</evidence>
<dbReference type="PANTHER" id="PTHR22988">
    <property type="entry name" value="MYOTONIC DYSTROPHY S/T KINASE-RELATED"/>
    <property type="match status" value="1"/>
</dbReference>
<name>A0A1Y2FZB7_9BASI</name>
<dbReference type="InParanoid" id="A0A1Y2FZB7"/>